<evidence type="ECO:0000256" key="2">
    <source>
        <dbReference type="ARBA" id="ARBA00022737"/>
    </source>
</evidence>
<sequence>MGTKSMIKWPKQITAPLVEQLIRAEKDLEKAICIFDAATAEYTNGFRHDHTTFGLMITRLLSANKFMLAEDMIDRMKHEKFKITEDIFLSIYRAYARVHKPNDVIRVFRKTKDYECEPSAKSYVTVFSILVDESQLKMAFKFYRYMRQIGIPASVPSLNVFIKALCKSNGTMDAAFRIFHEMPKRGYTPDSYTYGTLINGLCRVGRIREAKELLIEMEANDCFTYCCNLFVVDTRPLPIELFG</sequence>
<evidence type="ECO:0000313" key="5">
    <source>
        <dbReference type="Proteomes" id="UP001604277"/>
    </source>
</evidence>
<reference evidence="5" key="1">
    <citation type="submission" date="2024-07" db="EMBL/GenBank/DDBJ databases">
        <title>Two chromosome-level genome assemblies of Korean endemic species Abeliophyllum distichum and Forsythia ovata (Oleaceae).</title>
        <authorList>
            <person name="Jang H."/>
        </authorList>
    </citation>
    <scope>NUCLEOTIDE SEQUENCE [LARGE SCALE GENOMIC DNA]</scope>
</reference>
<name>A0ABD1S538_9LAMI</name>
<dbReference type="InterPro" id="IPR002885">
    <property type="entry name" value="PPR_rpt"/>
</dbReference>
<feature type="repeat" description="PPR" evidence="3">
    <location>
        <begin position="190"/>
        <end position="224"/>
    </location>
</feature>
<evidence type="ECO:0000256" key="3">
    <source>
        <dbReference type="PROSITE-ProRule" id="PRU00708"/>
    </source>
</evidence>
<dbReference type="AlphaFoldDB" id="A0ABD1S538"/>
<dbReference type="Gene3D" id="1.25.40.10">
    <property type="entry name" value="Tetratricopeptide repeat domain"/>
    <property type="match status" value="2"/>
</dbReference>
<dbReference type="InterPro" id="IPR011990">
    <property type="entry name" value="TPR-like_helical_dom_sf"/>
</dbReference>
<accession>A0ABD1S538</accession>
<comment type="caution">
    <text evidence="4">The sequence shown here is derived from an EMBL/GenBank/DDBJ whole genome shotgun (WGS) entry which is preliminary data.</text>
</comment>
<dbReference type="Pfam" id="PF01535">
    <property type="entry name" value="PPR"/>
    <property type="match status" value="2"/>
</dbReference>
<comment type="similarity">
    <text evidence="1">Belongs to the PPR family. P subfamily.</text>
</comment>
<evidence type="ECO:0000313" key="4">
    <source>
        <dbReference type="EMBL" id="KAL2494978.1"/>
    </source>
</evidence>
<feature type="repeat" description="PPR" evidence="3">
    <location>
        <begin position="154"/>
        <end position="189"/>
    </location>
</feature>
<gene>
    <name evidence="4" type="ORF">Fot_38735</name>
</gene>
<dbReference type="PROSITE" id="PS51375">
    <property type="entry name" value="PPR"/>
    <property type="match status" value="2"/>
</dbReference>
<proteinExistence type="inferred from homology"/>
<dbReference type="Proteomes" id="UP001604277">
    <property type="component" value="Unassembled WGS sequence"/>
</dbReference>
<dbReference type="PANTHER" id="PTHR47939">
    <property type="entry name" value="MEMBRANE-ASSOCIATED SALT-INDUCIBLE PROTEIN-LIKE"/>
    <property type="match status" value="1"/>
</dbReference>
<keyword evidence="2" id="KW-0677">Repeat</keyword>
<dbReference type="EMBL" id="JBFOLJ010000011">
    <property type="protein sequence ID" value="KAL2494978.1"/>
    <property type="molecule type" value="Genomic_DNA"/>
</dbReference>
<keyword evidence="5" id="KW-1185">Reference proteome</keyword>
<organism evidence="4 5">
    <name type="scientific">Forsythia ovata</name>
    <dbReference type="NCBI Taxonomy" id="205694"/>
    <lineage>
        <taxon>Eukaryota</taxon>
        <taxon>Viridiplantae</taxon>
        <taxon>Streptophyta</taxon>
        <taxon>Embryophyta</taxon>
        <taxon>Tracheophyta</taxon>
        <taxon>Spermatophyta</taxon>
        <taxon>Magnoliopsida</taxon>
        <taxon>eudicotyledons</taxon>
        <taxon>Gunneridae</taxon>
        <taxon>Pentapetalae</taxon>
        <taxon>asterids</taxon>
        <taxon>lamiids</taxon>
        <taxon>Lamiales</taxon>
        <taxon>Oleaceae</taxon>
        <taxon>Forsythieae</taxon>
        <taxon>Forsythia</taxon>
    </lineage>
</organism>
<dbReference type="InterPro" id="IPR050667">
    <property type="entry name" value="PPR-containing_protein"/>
</dbReference>
<protein>
    <submittedName>
        <fullName evidence="4">Pentatricopeptide repeat-containing protein</fullName>
    </submittedName>
</protein>
<dbReference type="NCBIfam" id="TIGR00756">
    <property type="entry name" value="PPR"/>
    <property type="match status" value="2"/>
</dbReference>
<evidence type="ECO:0000256" key="1">
    <source>
        <dbReference type="ARBA" id="ARBA00007626"/>
    </source>
</evidence>
<dbReference type="Pfam" id="PF13041">
    <property type="entry name" value="PPR_2"/>
    <property type="match status" value="1"/>
</dbReference>
<dbReference type="PANTHER" id="PTHR47939:SF14">
    <property type="entry name" value="PENTATRICOPEPTIDE REPEAT-CONTAINING PROTEIN MITOCHONDRIAL"/>
    <property type="match status" value="1"/>
</dbReference>